<evidence type="ECO:0000256" key="6">
    <source>
        <dbReference type="PROSITE-ProRule" id="PRU00176"/>
    </source>
</evidence>
<reference evidence="9 10" key="1">
    <citation type="submission" date="2021-06" db="EMBL/GenBank/DDBJ databases">
        <title>Genome sequence of Babesia caballi.</title>
        <authorList>
            <person name="Yamagishi J."/>
            <person name="Kidaka T."/>
            <person name="Ochi A."/>
        </authorList>
    </citation>
    <scope>NUCLEOTIDE SEQUENCE [LARGE SCALE GENOMIC DNA]</scope>
    <source>
        <strain evidence="9">USDA-D6B2</strain>
    </source>
</reference>
<dbReference type="InterPro" id="IPR050374">
    <property type="entry name" value="RRT5_SRSF_SR"/>
</dbReference>
<dbReference type="GeneID" id="94197120"/>
<keyword evidence="10" id="KW-1185">Reference proteome</keyword>
<keyword evidence="3" id="KW-0677">Repeat</keyword>
<evidence type="ECO:0000313" key="10">
    <source>
        <dbReference type="Proteomes" id="UP001497744"/>
    </source>
</evidence>
<dbReference type="PANTHER" id="PTHR23003">
    <property type="entry name" value="RNA RECOGNITION MOTIF RRM DOMAIN CONTAINING PROTEIN"/>
    <property type="match status" value="1"/>
</dbReference>
<gene>
    <name evidence="9" type="ORF">BcabD6B2_50740</name>
</gene>
<protein>
    <submittedName>
        <fullName evidence="9">RNA recognition motif containing protein</fullName>
    </submittedName>
</protein>
<dbReference type="Pfam" id="PF00076">
    <property type="entry name" value="RRM_1"/>
    <property type="match status" value="2"/>
</dbReference>
<evidence type="ECO:0000313" key="9">
    <source>
        <dbReference type="EMBL" id="GIX65639.1"/>
    </source>
</evidence>
<comment type="caution">
    <text evidence="9">The sequence shown here is derived from an EMBL/GenBank/DDBJ whole genome shotgun (WGS) entry which is preliminary data.</text>
</comment>
<dbReference type="InterPro" id="IPR035979">
    <property type="entry name" value="RBD_domain_sf"/>
</dbReference>
<organism evidence="9 10">
    <name type="scientific">Babesia caballi</name>
    <dbReference type="NCBI Taxonomy" id="5871"/>
    <lineage>
        <taxon>Eukaryota</taxon>
        <taxon>Sar</taxon>
        <taxon>Alveolata</taxon>
        <taxon>Apicomplexa</taxon>
        <taxon>Aconoidasida</taxon>
        <taxon>Piroplasmida</taxon>
        <taxon>Babesiidae</taxon>
        <taxon>Babesia</taxon>
    </lineage>
</organism>
<feature type="region of interest" description="Disordered" evidence="7">
    <location>
        <begin position="91"/>
        <end position="110"/>
    </location>
</feature>
<evidence type="ECO:0000256" key="1">
    <source>
        <dbReference type="ARBA" id="ARBA00004123"/>
    </source>
</evidence>
<dbReference type="PANTHER" id="PTHR23003:SF62">
    <property type="entry name" value="SERINE_ARGININE (SR)-TYPE SHUTTLING MRNA BINDING PROTEIN NPL3"/>
    <property type="match status" value="1"/>
</dbReference>
<dbReference type="PROSITE" id="PS50102">
    <property type="entry name" value="RRM"/>
    <property type="match status" value="2"/>
</dbReference>
<evidence type="ECO:0000259" key="8">
    <source>
        <dbReference type="PROSITE" id="PS50102"/>
    </source>
</evidence>
<dbReference type="EMBL" id="BPLF01000005">
    <property type="protein sequence ID" value="GIX65639.1"/>
    <property type="molecule type" value="Genomic_DNA"/>
</dbReference>
<dbReference type="GO" id="GO:0005737">
    <property type="term" value="C:cytoplasm"/>
    <property type="evidence" value="ECO:0007669"/>
    <property type="project" value="TreeGrafter"/>
</dbReference>
<feature type="region of interest" description="Disordered" evidence="7">
    <location>
        <begin position="1"/>
        <end position="51"/>
    </location>
</feature>
<dbReference type="GO" id="GO:0006397">
    <property type="term" value="P:mRNA processing"/>
    <property type="evidence" value="ECO:0007669"/>
    <property type="project" value="UniProtKB-KW"/>
</dbReference>
<proteinExistence type="predicted"/>
<dbReference type="InterPro" id="IPR000504">
    <property type="entry name" value="RRM_dom"/>
</dbReference>
<feature type="compositionally biased region" description="Basic and acidic residues" evidence="7">
    <location>
        <begin position="26"/>
        <end position="51"/>
    </location>
</feature>
<dbReference type="GO" id="GO:0003729">
    <property type="term" value="F:mRNA binding"/>
    <property type="evidence" value="ECO:0007669"/>
    <property type="project" value="TreeGrafter"/>
</dbReference>
<evidence type="ECO:0000256" key="5">
    <source>
        <dbReference type="ARBA" id="ARBA00023242"/>
    </source>
</evidence>
<dbReference type="Proteomes" id="UP001497744">
    <property type="component" value="Unassembled WGS sequence"/>
</dbReference>
<evidence type="ECO:0000256" key="7">
    <source>
        <dbReference type="SAM" id="MobiDB-lite"/>
    </source>
</evidence>
<accession>A0AAV4M491</accession>
<keyword evidence="4 6" id="KW-0694">RNA-binding</keyword>
<evidence type="ECO:0000256" key="3">
    <source>
        <dbReference type="ARBA" id="ARBA00022737"/>
    </source>
</evidence>
<feature type="domain" description="RRM" evidence="8">
    <location>
        <begin position="251"/>
        <end position="320"/>
    </location>
</feature>
<keyword evidence="2" id="KW-0507">mRNA processing</keyword>
<feature type="compositionally biased region" description="Basic and acidic residues" evidence="7">
    <location>
        <begin position="1"/>
        <end position="19"/>
    </location>
</feature>
<comment type="subcellular location">
    <subcellularLocation>
        <location evidence="1">Nucleus</location>
    </subcellularLocation>
</comment>
<keyword evidence="5" id="KW-0539">Nucleus</keyword>
<dbReference type="AlphaFoldDB" id="A0AAV4M491"/>
<dbReference type="SUPFAM" id="SSF54928">
    <property type="entry name" value="RNA-binding domain, RBD"/>
    <property type="match status" value="1"/>
</dbReference>
<dbReference type="InterPro" id="IPR012677">
    <property type="entry name" value="Nucleotide-bd_a/b_plait_sf"/>
</dbReference>
<feature type="domain" description="RRM" evidence="8">
    <location>
        <begin position="166"/>
        <end position="236"/>
    </location>
</feature>
<dbReference type="SMART" id="SM00360">
    <property type="entry name" value="RRM"/>
    <property type="match status" value="2"/>
</dbReference>
<name>A0AAV4M491_BABCB</name>
<dbReference type="GO" id="GO:0005634">
    <property type="term" value="C:nucleus"/>
    <property type="evidence" value="ECO:0007669"/>
    <property type="project" value="UniProtKB-SubCell"/>
</dbReference>
<sequence>MHRGYGEREPYVRREEYDIRGPPPPYDRDRGFERYDIKRERPAPYERARGAAYHRDLPEEYARYRDEPLRYKDELPRYRYDAPRYREAPTRYRDEIPRYRDEPPRYSDEVDRYRDDPVRYRDDPGRYRDEAIRYRDDPRYRDHLHDRGGPIRHFDDRPLYPEVPKTKVFIGNLDGRVSEEELTAAFSKYGPINRIDFRRNFAFVDYVKIRDAETAMREMNDRVLMGSKLKVVPHSERSRRNEFSREPDFSSQATVLNLDNSASWQDLKDFARQAGDVVFASVIIRDQKRYGLIEFTNPTAMRAAVEVLNGKKIAQNELQVVPMAVNDYLKAQMREAIEAERAMQERSLC</sequence>
<dbReference type="Gene3D" id="3.30.70.330">
    <property type="match status" value="2"/>
</dbReference>
<evidence type="ECO:0000256" key="2">
    <source>
        <dbReference type="ARBA" id="ARBA00022664"/>
    </source>
</evidence>
<dbReference type="RefSeq" id="XP_067717708.1">
    <property type="nucleotide sequence ID" value="XM_067861607.1"/>
</dbReference>
<evidence type="ECO:0000256" key="4">
    <source>
        <dbReference type="ARBA" id="ARBA00022884"/>
    </source>
</evidence>
<dbReference type="CDD" id="cd00590">
    <property type="entry name" value="RRM_SF"/>
    <property type="match status" value="1"/>
</dbReference>